<dbReference type="InterPro" id="IPR007016">
    <property type="entry name" value="O-antigen_ligase-rel_domated"/>
</dbReference>
<dbReference type="RefSeq" id="WP_193922440.1">
    <property type="nucleotide sequence ID" value="NZ_JADEWL010000063.1"/>
</dbReference>
<keyword evidence="8" id="KW-1185">Reference proteome</keyword>
<keyword evidence="7" id="KW-0436">Ligase</keyword>
<sequence>MTAVHQRIKSNLLTYYQCFLAVVAVLVFFTEADNYFFDSGITPAPKNLVILLCLASTPLLLSLKSQNFQYLPIGLILWCCLYLGISAASFLHSVPTELVTQELETRILVVLFLLVMTLILSGEPIVRKYARYALFIAISITIVNNFSELLDPLAFNGFNETGRPAGFYKDPNKSGAALIMGLIFSMGLLPKKSRLPYFLLVFIGAFITFSRGASLCLVILLILFIVKRLIPISQLYSILALLIIIFFIGNAGNYLINQASELGILNHSIEKRIEAITNFADPDAREADDGSSRSDIASVAWRSFFEKPFLGHGIGYIREWGKILPHNVYLTLMIEHGFLGATILPLLVLVITKNATGEAKNLSLFFGSFILIWSLFSNTVLEDREILMMFALLAVSSKSSSLPKLNFRSS</sequence>
<dbReference type="InterPro" id="IPR051533">
    <property type="entry name" value="WaaL-like"/>
</dbReference>
<evidence type="ECO:0000256" key="3">
    <source>
        <dbReference type="ARBA" id="ARBA00022989"/>
    </source>
</evidence>
<evidence type="ECO:0000259" key="6">
    <source>
        <dbReference type="Pfam" id="PF04932"/>
    </source>
</evidence>
<comment type="subcellular location">
    <subcellularLocation>
        <location evidence="1">Membrane</location>
        <topology evidence="1">Multi-pass membrane protein</topology>
    </subcellularLocation>
</comment>
<organism evidence="7 8">
    <name type="scientific">Plectonema cf. radiosum LEGE 06105</name>
    <dbReference type="NCBI Taxonomy" id="945769"/>
    <lineage>
        <taxon>Bacteria</taxon>
        <taxon>Bacillati</taxon>
        <taxon>Cyanobacteriota</taxon>
        <taxon>Cyanophyceae</taxon>
        <taxon>Oscillatoriophycideae</taxon>
        <taxon>Oscillatoriales</taxon>
        <taxon>Microcoleaceae</taxon>
        <taxon>Plectonema</taxon>
    </lineage>
</organism>
<keyword evidence="4 5" id="KW-0472">Membrane</keyword>
<evidence type="ECO:0000313" key="8">
    <source>
        <dbReference type="Proteomes" id="UP000620559"/>
    </source>
</evidence>
<evidence type="ECO:0000256" key="2">
    <source>
        <dbReference type="ARBA" id="ARBA00022692"/>
    </source>
</evidence>
<dbReference type="GO" id="GO:0016874">
    <property type="term" value="F:ligase activity"/>
    <property type="evidence" value="ECO:0007669"/>
    <property type="project" value="UniProtKB-KW"/>
</dbReference>
<feature type="transmembrane region" description="Helical" evidence="5">
    <location>
        <begin position="363"/>
        <end position="381"/>
    </location>
</feature>
<feature type="transmembrane region" description="Helical" evidence="5">
    <location>
        <begin position="132"/>
        <end position="154"/>
    </location>
</feature>
<proteinExistence type="predicted"/>
<dbReference type="PANTHER" id="PTHR37422">
    <property type="entry name" value="TEICHURONIC ACID BIOSYNTHESIS PROTEIN TUAE"/>
    <property type="match status" value="1"/>
</dbReference>
<keyword evidence="3 5" id="KW-1133">Transmembrane helix</keyword>
<evidence type="ECO:0000313" key="7">
    <source>
        <dbReference type="EMBL" id="MBE9214537.1"/>
    </source>
</evidence>
<evidence type="ECO:0000256" key="5">
    <source>
        <dbReference type="SAM" id="Phobius"/>
    </source>
</evidence>
<feature type="transmembrane region" description="Helical" evidence="5">
    <location>
        <begin position="44"/>
        <end position="63"/>
    </location>
</feature>
<accession>A0A8J7K2P8</accession>
<comment type="caution">
    <text evidence="7">The sequence shown here is derived from an EMBL/GenBank/DDBJ whole genome shotgun (WGS) entry which is preliminary data.</text>
</comment>
<feature type="transmembrane region" description="Helical" evidence="5">
    <location>
        <begin position="328"/>
        <end position="351"/>
    </location>
</feature>
<dbReference type="PANTHER" id="PTHR37422:SF17">
    <property type="entry name" value="O-ANTIGEN LIGASE"/>
    <property type="match status" value="1"/>
</dbReference>
<dbReference type="AlphaFoldDB" id="A0A8J7K2P8"/>
<protein>
    <submittedName>
        <fullName evidence="7">O-antigen ligase family protein</fullName>
    </submittedName>
</protein>
<feature type="transmembrane region" description="Helical" evidence="5">
    <location>
        <begin position="103"/>
        <end position="120"/>
    </location>
</feature>
<dbReference type="GO" id="GO:0016020">
    <property type="term" value="C:membrane"/>
    <property type="evidence" value="ECO:0007669"/>
    <property type="project" value="UniProtKB-SubCell"/>
</dbReference>
<dbReference type="Proteomes" id="UP000620559">
    <property type="component" value="Unassembled WGS sequence"/>
</dbReference>
<evidence type="ECO:0000256" key="4">
    <source>
        <dbReference type="ARBA" id="ARBA00023136"/>
    </source>
</evidence>
<feature type="transmembrane region" description="Helical" evidence="5">
    <location>
        <begin position="238"/>
        <end position="256"/>
    </location>
</feature>
<reference evidence="7" key="1">
    <citation type="submission" date="2020-10" db="EMBL/GenBank/DDBJ databases">
        <authorList>
            <person name="Castelo-Branco R."/>
            <person name="Eusebio N."/>
            <person name="Adriana R."/>
            <person name="Vieira A."/>
            <person name="Brugerolle De Fraissinette N."/>
            <person name="Rezende De Castro R."/>
            <person name="Schneider M.P."/>
            <person name="Vasconcelos V."/>
            <person name="Leao P.N."/>
        </authorList>
    </citation>
    <scope>NUCLEOTIDE SEQUENCE</scope>
    <source>
        <strain evidence="7">LEGE 06105</strain>
    </source>
</reference>
<feature type="domain" description="O-antigen ligase-related" evidence="6">
    <location>
        <begin position="197"/>
        <end position="343"/>
    </location>
</feature>
<feature type="transmembrane region" description="Helical" evidence="5">
    <location>
        <begin position="197"/>
        <end position="226"/>
    </location>
</feature>
<name>A0A8J7K2P8_9CYAN</name>
<evidence type="ECO:0000256" key="1">
    <source>
        <dbReference type="ARBA" id="ARBA00004141"/>
    </source>
</evidence>
<keyword evidence="2 5" id="KW-0812">Transmembrane</keyword>
<dbReference type="EMBL" id="JADEWL010000063">
    <property type="protein sequence ID" value="MBE9214537.1"/>
    <property type="molecule type" value="Genomic_DNA"/>
</dbReference>
<gene>
    <name evidence="7" type="ORF">IQ247_18000</name>
</gene>
<dbReference type="Pfam" id="PF04932">
    <property type="entry name" value="Wzy_C"/>
    <property type="match status" value="1"/>
</dbReference>
<feature type="transmembrane region" description="Helical" evidence="5">
    <location>
        <begin position="70"/>
        <end position="91"/>
    </location>
</feature>
<feature type="transmembrane region" description="Helical" evidence="5">
    <location>
        <begin position="12"/>
        <end position="32"/>
    </location>
</feature>